<evidence type="ECO:0000259" key="8">
    <source>
        <dbReference type="Pfam" id="PF20655"/>
    </source>
</evidence>
<dbReference type="Pfam" id="PF04129">
    <property type="entry name" value="Vps52_CC"/>
    <property type="match status" value="1"/>
</dbReference>
<evidence type="ECO:0000256" key="4">
    <source>
        <dbReference type="ARBA" id="ARBA00022927"/>
    </source>
</evidence>
<feature type="domain" description="Vps52 C-terminal" evidence="8">
    <location>
        <begin position="431"/>
        <end position="607"/>
    </location>
</feature>
<dbReference type="InterPro" id="IPR007258">
    <property type="entry name" value="Vps52"/>
</dbReference>
<keyword evidence="4" id="KW-0653">Protein transport</keyword>
<dbReference type="EMBL" id="AMKT01000067">
    <property type="protein sequence ID" value="OXG16516.1"/>
    <property type="molecule type" value="Genomic_DNA"/>
</dbReference>
<comment type="subcellular location">
    <subcellularLocation>
        <location evidence="1">Golgi apparatus</location>
        <location evidence="1">trans-Golgi network</location>
    </subcellularLocation>
</comment>
<dbReference type="OrthoDB" id="19482at2759"/>
<evidence type="ECO:0000256" key="6">
    <source>
        <dbReference type="SAM" id="MobiDB-lite"/>
    </source>
</evidence>
<dbReference type="GO" id="GO:0015031">
    <property type="term" value="P:protein transport"/>
    <property type="evidence" value="ECO:0007669"/>
    <property type="project" value="UniProtKB-KW"/>
</dbReference>
<dbReference type="GO" id="GO:0000938">
    <property type="term" value="C:GARP complex"/>
    <property type="evidence" value="ECO:0007669"/>
    <property type="project" value="TreeGrafter"/>
</dbReference>
<evidence type="ECO:0000259" key="7">
    <source>
        <dbReference type="Pfam" id="PF04129"/>
    </source>
</evidence>
<dbReference type="PANTHER" id="PTHR14190:SF7">
    <property type="entry name" value="VACUOLAR PROTEIN SORTING-ASSOCIATED PROTEIN 52 HOMOLOG"/>
    <property type="match status" value="1"/>
</dbReference>
<keyword evidence="5" id="KW-0333">Golgi apparatus</keyword>
<accession>A0A854QCV3</accession>
<dbReference type="PANTHER" id="PTHR14190">
    <property type="entry name" value="SUPPRESSOR OF ACTIN MUTATIONS 2/VACUOLAR PROTEIN SORTING 52"/>
    <property type="match status" value="1"/>
</dbReference>
<dbReference type="GO" id="GO:0032456">
    <property type="term" value="P:endocytic recycling"/>
    <property type="evidence" value="ECO:0007669"/>
    <property type="project" value="TreeGrafter"/>
</dbReference>
<feature type="region of interest" description="Disordered" evidence="6">
    <location>
        <begin position="378"/>
        <end position="420"/>
    </location>
</feature>
<feature type="domain" description="Vps52 C-terminal" evidence="8">
    <location>
        <begin position="269"/>
        <end position="375"/>
    </location>
</feature>
<proteinExistence type="inferred from homology"/>
<sequence length="640" mass="71138">MPTSPTPEEAGAHEAQTGPATPPHQVLLETPGAGPSRLAAPDPDRDPELDIAFERELALDSEDEEQDRENFLRKRNDYLELEQSVKSSNELLHSLESYLSTFQTDLSAVSGQISELQQKSSDIESRLNARKAVIPALNSLLSDITLPPSLVLTLRDTLPSHNPDIWLTAIVQLDEKITAVKVRSKVRAVKEVEPIIEGLTIKALHVLPPFLLSLIKPLKSASKGLSTNMGVLQTGVLLKYQPFYAFLLKQAPRLAKQVERGYVNAARAFYETGFRRYARALGQIRARTVEKNDLIGVVSSEAAAAILNGNGTQEGMKQTYERLKFAEVDEGAVVLAYMVDDKEFRLPVEALFRSLGLVLMDNASAEFTFIVRFFSRPSSRPAGPKHFLSPESTPLESPSPSSFADLTSEAGPNQTPRKRVGMNESNEWLKDAERIWHEVFDSALDYCTGFFQSMIDVPPPAIPLLTIIRLNDHLLATCDARGTLPLIPYLTGQKLAMWPIFRKEMDQHIESLKKLADDAEGKGLAGFMGRGVKDGAVRQVASRYAAMYTCMTALSEEADEAMLFSSMARLRAELVRLTHLQSLKIKSPAERHSFLSSIYEIVMHELVSGPGQTTHPRLQSELSFFRTREEEARRRISDAQ</sequence>
<protein>
    <submittedName>
        <fullName evidence="9">Uncharacterized protein</fullName>
    </submittedName>
</protein>
<dbReference type="AlphaFoldDB" id="A0A854QCV3"/>
<dbReference type="GO" id="GO:0019905">
    <property type="term" value="F:syntaxin binding"/>
    <property type="evidence" value="ECO:0007669"/>
    <property type="project" value="TreeGrafter"/>
</dbReference>
<comment type="caution">
    <text evidence="9">The sequence shown here is derived from an EMBL/GenBank/DDBJ whole genome shotgun (WGS) entry which is preliminary data.</text>
</comment>
<dbReference type="InterPro" id="IPR048319">
    <property type="entry name" value="Vps52_CC"/>
</dbReference>
<organism evidence="9 10">
    <name type="scientific">Cryptococcus neoformans Tu259-1</name>
    <dbReference type="NCBI Taxonomy" id="1230072"/>
    <lineage>
        <taxon>Eukaryota</taxon>
        <taxon>Fungi</taxon>
        <taxon>Dikarya</taxon>
        <taxon>Basidiomycota</taxon>
        <taxon>Agaricomycotina</taxon>
        <taxon>Tremellomycetes</taxon>
        <taxon>Tremellales</taxon>
        <taxon>Cryptococcaceae</taxon>
        <taxon>Cryptococcus</taxon>
        <taxon>Cryptococcus neoformans species complex</taxon>
    </lineage>
</organism>
<dbReference type="Proteomes" id="UP000199727">
    <property type="component" value="Unassembled WGS sequence"/>
</dbReference>
<feature type="domain" description="Vps52 coiled-coil" evidence="7">
    <location>
        <begin position="81"/>
        <end position="247"/>
    </location>
</feature>
<evidence type="ECO:0000256" key="3">
    <source>
        <dbReference type="ARBA" id="ARBA00022448"/>
    </source>
</evidence>
<reference evidence="9 10" key="1">
    <citation type="submission" date="2017-06" db="EMBL/GenBank/DDBJ databases">
        <title>Global population genomics of the pathogenic fungus Cryptococcus neoformans var. grubii.</title>
        <authorList>
            <person name="Cuomo C."/>
            <person name="Litvintseva A."/>
            <person name="Chen Y."/>
            <person name="Young S."/>
            <person name="Zeng Q."/>
            <person name="Chapman S."/>
            <person name="Gujja S."/>
            <person name="Saif S."/>
            <person name="Birren B."/>
        </authorList>
    </citation>
    <scope>NUCLEOTIDE SEQUENCE [LARGE SCALE GENOMIC DNA]</scope>
    <source>
        <strain evidence="9 10">Tu259-1</strain>
    </source>
</reference>
<name>A0A854QCV3_CRYNE</name>
<keyword evidence="3" id="KW-0813">Transport</keyword>
<dbReference type="InterPro" id="IPR048361">
    <property type="entry name" value="Vps52_C"/>
</dbReference>
<comment type="similarity">
    <text evidence="2">Belongs to the VPS52 family.</text>
</comment>
<feature type="compositionally biased region" description="Low complexity" evidence="6">
    <location>
        <begin position="389"/>
        <end position="402"/>
    </location>
</feature>
<evidence type="ECO:0000256" key="2">
    <source>
        <dbReference type="ARBA" id="ARBA00008180"/>
    </source>
</evidence>
<dbReference type="GO" id="GO:0005829">
    <property type="term" value="C:cytosol"/>
    <property type="evidence" value="ECO:0007669"/>
    <property type="project" value="GOC"/>
</dbReference>
<evidence type="ECO:0000256" key="5">
    <source>
        <dbReference type="ARBA" id="ARBA00023034"/>
    </source>
</evidence>
<dbReference type="Pfam" id="PF20655">
    <property type="entry name" value="Vps52_C"/>
    <property type="match status" value="2"/>
</dbReference>
<feature type="region of interest" description="Disordered" evidence="6">
    <location>
        <begin position="1"/>
        <end position="47"/>
    </location>
</feature>
<dbReference type="GO" id="GO:0006896">
    <property type="term" value="P:Golgi to vacuole transport"/>
    <property type="evidence" value="ECO:0007669"/>
    <property type="project" value="TreeGrafter"/>
</dbReference>
<dbReference type="GO" id="GO:0042147">
    <property type="term" value="P:retrograde transport, endosome to Golgi"/>
    <property type="evidence" value="ECO:0007669"/>
    <property type="project" value="TreeGrafter"/>
</dbReference>
<evidence type="ECO:0000313" key="10">
    <source>
        <dbReference type="Proteomes" id="UP000199727"/>
    </source>
</evidence>
<gene>
    <name evidence="9" type="ORF">C361_04885</name>
</gene>
<evidence type="ECO:0000313" key="9">
    <source>
        <dbReference type="EMBL" id="OXG16516.1"/>
    </source>
</evidence>
<evidence type="ECO:0000256" key="1">
    <source>
        <dbReference type="ARBA" id="ARBA00004601"/>
    </source>
</evidence>